<evidence type="ECO:0000259" key="4">
    <source>
        <dbReference type="PROSITE" id="PS50983"/>
    </source>
</evidence>
<dbReference type="PROSITE" id="PS50983">
    <property type="entry name" value="FE_B12_PBP"/>
    <property type="match status" value="1"/>
</dbReference>
<keyword evidence="6" id="KW-1185">Reference proteome</keyword>
<gene>
    <name evidence="5" type="ORF">HMPREF9430_00071</name>
</gene>
<dbReference type="PANTHER" id="PTHR30535">
    <property type="entry name" value="VITAMIN B12-BINDING PROTEIN"/>
    <property type="match status" value="1"/>
</dbReference>
<feature type="domain" description="Fe/B12 periplasmic-binding" evidence="4">
    <location>
        <begin position="78"/>
        <end position="344"/>
    </location>
</feature>
<proteinExistence type="inferred from homology"/>
<dbReference type="SUPFAM" id="SSF53807">
    <property type="entry name" value="Helical backbone' metal receptor"/>
    <property type="match status" value="1"/>
</dbReference>
<feature type="chain" id="PRO_5039637299" evidence="3">
    <location>
        <begin position="31"/>
        <end position="344"/>
    </location>
</feature>
<evidence type="ECO:0000256" key="3">
    <source>
        <dbReference type="SAM" id="SignalP"/>
    </source>
</evidence>
<dbReference type="PANTHER" id="PTHR30535:SF34">
    <property type="entry name" value="MOLYBDATE-BINDING PROTEIN MOLA"/>
    <property type="match status" value="1"/>
</dbReference>
<reference evidence="5 6" key="1">
    <citation type="submission" date="2010-08" db="EMBL/GenBank/DDBJ databases">
        <authorList>
            <person name="Weinstock G."/>
            <person name="Sodergren E."/>
            <person name="Clifton S."/>
            <person name="Fulton L."/>
            <person name="Fulton B."/>
            <person name="Courtney L."/>
            <person name="Fronick C."/>
            <person name="Harrison M."/>
            <person name="Strong C."/>
            <person name="Farmer C."/>
            <person name="Delahaunty K."/>
            <person name="Markovic C."/>
            <person name="Hall O."/>
            <person name="Minx P."/>
            <person name="Tomlinson C."/>
            <person name="Mitreva M."/>
            <person name="Hou S."/>
            <person name="Chen J."/>
            <person name="Wollam A."/>
            <person name="Pepin K.H."/>
            <person name="Johnson M."/>
            <person name="Bhonagiri V."/>
            <person name="Zhang X."/>
            <person name="Suruliraj S."/>
            <person name="Warren W."/>
            <person name="Chinwalla A."/>
            <person name="Mardis E.R."/>
            <person name="Wilson R.K."/>
        </authorList>
    </citation>
    <scope>NUCLEOTIDE SEQUENCE [LARGE SCALE GENOMIC DNA]</scope>
    <source>
        <strain evidence="5 6">F0204</strain>
    </source>
</reference>
<dbReference type="PROSITE" id="PS51257">
    <property type="entry name" value="PROKAR_LIPOPROTEIN"/>
    <property type="match status" value="1"/>
</dbReference>
<comment type="similarity">
    <text evidence="1">Belongs to the bacterial solute-binding protein 8 family.</text>
</comment>
<sequence length="344" mass="37505">MKGKLMKKLLNATLAAVLSFSLIGCSNKSATSQKDSTTSTTENTAEAKAEETKYPVTITTYNADGTEIQQTFEKAPEHVITNNLSATKILIDLGLQDKIVGMLNPDNKVTDSYAEAIEKIPHIGDKKTVSQEVALSYNPDAIIGRNMMFSDKSLGTVDTWNQNGISIYSQKASVSNTEQSLNNVIDDIINIGIIFNVQEKANAYAKKLQERVNSVLSANKNQPKELKNALIMCAYNDETYGAYKSALQESVLNVFGYTNVATGTSGLTLENLVTSGPEFIIYVTSDRNQKLDANAVELMKNNAVLADVPAIKNGKILTISYDELMDYGPSVIDALETINSFLKK</sequence>
<dbReference type="eggNOG" id="COG0614">
    <property type="taxonomic scope" value="Bacteria"/>
</dbReference>
<dbReference type="InterPro" id="IPR002491">
    <property type="entry name" value="ABC_transptr_periplasmic_BD"/>
</dbReference>
<feature type="signal peptide" evidence="3">
    <location>
        <begin position="1"/>
        <end position="30"/>
    </location>
</feature>
<dbReference type="GO" id="GO:0071281">
    <property type="term" value="P:cellular response to iron ion"/>
    <property type="evidence" value="ECO:0007669"/>
    <property type="project" value="TreeGrafter"/>
</dbReference>
<dbReference type="Pfam" id="PF01497">
    <property type="entry name" value="Peripla_BP_2"/>
    <property type="match status" value="1"/>
</dbReference>
<dbReference type="Proteomes" id="UP000004097">
    <property type="component" value="Unassembled WGS sequence"/>
</dbReference>
<name>E7MKM6_9FIRM</name>
<evidence type="ECO:0000256" key="1">
    <source>
        <dbReference type="ARBA" id="ARBA00008814"/>
    </source>
</evidence>
<feature type="region of interest" description="Disordered" evidence="2">
    <location>
        <begin position="28"/>
        <end position="48"/>
    </location>
</feature>
<dbReference type="HOGENOM" id="CLU_038034_7_0_9"/>
<comment type="caution">
    <text evidence="5">The sequence shown here is derived from an EMBL/GenBank/DDBJ whole genome shotgun (WGS) entry which is preliminary data.</text>
</comment>
<dbReference type="STRING" id="706433.HMPREF9430_00071"/>
<dbReference type="AlphaFoldDB" id="E7MKM6"/>
<organism evidence="5 6">
    <name type="scientific">Solobacterium moorei F0204</name>
    <dbReference type="NCBI Taxonomy" id="706433"/>
    <lineage>
        <taxon>Bacteria</taxon>
        <taxon>Bacillati</taxon>
        <taxon>Bacillota</taxon>
        <taxon>Erysipelotrichia</taxon>
        <taxon>Erysipelotrichales</taxon>
        <taxon>Erysipelotrichaceae</taxon>
        <taxon>Solobacterium</taxon>
    </lineage>
</organism>
<keyword evidence="3" id="KW-0732">Signal</keyword>
<evidence type="ECO:0000313" key="5">
    <source>
        <dbReference type="EMBL" id="EFW25301.1"/>
    </source>
</evidence>
<protein>
    <submittedName>
        <fullName evidence="5">Periplasmic binding protein</fullName>
    </submittedName>
</protein>
<dbReference type="InterPro" id="IPR050902">
    <property type="entry name" value="ABC_Transporter_SBP"/>
</dbReference>
<dbReference type="EMBL" id="AECQ01000003">
    <property type="protein sequence ID" value="EFW25301.1"/>
    <property type="molecule type" value="Genomic_DNA"/>
</dbReference>
<dbReference type="Gene3D" id="3.40.50.1980">
    <property type="entry name" value="Nitrogenase molybdenum iron protein domain"/>
    <property type="match status" value="2"/>
</dbReference>
<accession>E7MKM6</accession>
<evidence type="ECO:0000256" key="2">
    <source>
        <dbReference type="SAM" id="MobiDB-lite"/>
    </source>
</evidence>
<evidence type="ECO:0000313" key="6">
    <source>
        <dbReference type="Proteomes" id="UP000004097"/>
    </source>
</evidence>